<dbReference type="InterPro" id="IPR051044">
    <property type="entry name" value="MAG_DAG_Lipase"/>
</dbReference>
<feature type="domain" description="Serine aminopeptidase S33" evidence="2">
    <location>
        <begin position="129"/>
        <end position="381"/>
    </location>
</feature>
<dbReference type="GO" id="GO:0004622">
    <property type="term" value="F:phosphatidylcholine lysophospholipase activity"/>
    <property type="evidence" value="ECO:0007669"/>
    <property type="project" value="UniProtKB-EC"/>
</dbReference>
<dbReference type="InterPro" id="IPR029058">
    <property type="entry name" value="AB_hydrolase_fold"/>
</dbReference>
<dbReference type="InterPro" id="IPR022742">
    <property type="entry name" value="Hydrolase_4"/>
</dbReference>
<keyword evidence="3" id="KW-0378">Hydrolase</keyword>
<feature type="region of interest" description="Disordered" evidence="1">
    <location>
        <begin position="1"/>
        <end position="20"/>
    </location>
</feature>
<gene>
    <name evidence="3" type="ORF">BBOMB_1194</name>
</gene>
<dbReference type="SUPFAM" id="SSF53474">
    <property type="entry name" value="alpha/beta-Hydrolases"/>
    <property type="match status" value="1"/>
</dbReference>
<evidence type="ECO:0000259" key="2">
    <source>
        <dbReference type="Pfam" id="PF12146"/>
    </source>
</evidence>
<keyword evidence="4" id="KW-1185">Reference proteome</keyword>
<dbReference type="Proteomes" id="UP000028730">
    <property type="component" value="Unassembled WGS sequence"/>
</dbReference>
<proteinExistence type="predicted"/>
<evidence type="ECO:0000313" key="4">
    <source>
        <dbReference type="Proteomes" id="UP000028730"/>
    </source>
</evidence>
<protein>
    <submittedName>
        <fullName evidence="3">Alpha/beta hydrolase fold protein</fullName>
        <ecNumber evidence="3">3.1.1.5</ecNumber>
    </submittedName>
</protein>
<evidence type="ECO:0000256" key="1">
    <source>
        <dbReference type="SAM" id="MobiDB-lite"/>
    </source>
</evidence>
<dbReference type="STRING" id="1341695.BBOMB_1194"/>
<sequence length="409" mass="44957">MLPSLAKCRSDGWMDPAETPDLAVPVPVQAFQSDDVQGLDRGGRTCSSSLVSSDASFPSNSDGVSETFENAEGEAAGNIRMPDGSKPGIGRSSDGGGRSATFGKLHYIVYDAQRFDEVNALGASARFCGAVVISHGYTEFAEKYDELVWYFLLAGFSVCVLEHRGHGYSPRDVSDPALVWIDDWHRYVADLAKFAQSIGVAAAGEQPLYLYAHSMGAVIGSVVMEEYPDLFHRAVLNAPAFTPNTGIPRWMAFPATATAVQLGISKRRAPFQKDFDPNALDKGHAGAAPVRVEWYRRLRRNDRHYQTNAATFGHVCELLKMGDAAQAAEACSRIETPTLLFQAGHDVWTHEAGQFRFVERVRDGGSSIELVRYDTSCHEIFSMPNKILQRYLDEIFTFFASPADFAFDK</sequence>
<reference evidence="3 4" key="1">
    <citation type="journal article" date="2014" name="Appl. Environ. Microbiol.">
        <title>Genomic encyclopedia of type strains of the genus Bifidobacterium.</title>
        <authorList>
            <person name="Milani C."/>
            <person name="Lugli G.A."/>
            <person name="Duranti S."/>
            <person name="Turroni F."/>
            <person name="Bottacini F."/>
            <person name="Mangifesta M."/>
            <person name="Sanchez B."/>
            <person name="Viappiani A."/>
            <person name="Mancabelli L."/>
            <person name="Taminiau B."/>
            <person name="Delcenserie V."/>
            <person name="Barrangou R."/>
            <person name="Margolles A."/>
            <person name="van Sinderen D."/>
            <person name="Ventura M."/>
        </authorList>
    </citation>
    <scope>NUCLEOTIDE SEQUENCE [LARGE SCALE GENOMIC DNA]</scope>
    <source>
        <strain evidence="3 4">DSM 19703</strain>
    </source>
</reference>
<organism evidence="3 4">
    <name type="scientific">Bifidobacterium bombi DSM 19703</name>
    <dbReference type="NCBI Taxonomy" id="1341695"/>
    <lineage>
        <taxon>Bacteria</taxon>
        <taxon>Bacillati</taxon>
        <taxon>Actinomycetota</taxon>
        <taxon>Actinomycetes</taxon>
        <taxon>Bifidobacteriales</taxon>
        <taxon>Bifidobacteriaceae</taxon>
        <taxon>Bifidobacterium</taxon>
    </lineage>
</organism>
<dbReference type="Gene3D" id="3.40.50.1820">
    <property type="entry name" value="alpha/beta hydrolase"/>
    <property type="match status" value="1"/>
</dbReference>
<evidence type="ECO:0000313" key="3">
    <source>
        <dbReference type="EMBL" id="KFF31792.1"/>
    </source>
</evidence>
<dbReference type="EC" id="3.1.1.5" evidence="3"/>
<dbReference type="Pfam" id="PF12146">
    <property type="entry name" value="Hydrolase_4"/>
    <property type="match status" value="1"/>
</dbReference>
<feature type="region of interest" description="Disordered" evidence="1">
    <location>
        <begin position="39"/>
        <end position="97"/>
    </location>
</feature>
<dbReference type="eggNOG" id="COG2267">
    <property type="taxonomic scope" value="Bacteria"/>
</dbReference>
<dbReference type="AlphaFoldDB" id="A0A086BPC8"/>
<comment type="caution">
    <text evidence="3">The sequence shown here is derived from an EMBL/GenBank/DDBJ whole genome shotgun (WGS) entry which is preliminary data.</text>
</comment>
<name>A0A086BPC8_9BIFI</name>
<dbReference type="PANTHER" id="PTHR11614">
    <property type="entry name" value="PHOSPHOLIPASE-RELATED"/>
    <property type="match status" value="1"/>
</dbReference>
<dbReference type="EMBL" id="ATLK01000001">
    <property type="protein sequence ID" value="KFF31792.1"/>
    <property type="molecule type" value="Genomic_DNA"/>
</dbReference>
<accession>A0A086BPC8</accession>
<feature type="compositionally biased region" description="Polar residues" evidence="1">
    <location>
        <begin position="45"/>
        <end position="68"/>
    </location>
</feature>